<comment type="caution">
    <text evidence="2">The sequence shown here is derived from an EMBL/GenBank/DDBJ whole genome shotgun (WGS) entry which is preliminary data.</text>
</comment>
<comment type="similarity">
    <text evidence="1">Belongs to the UPF0598 family.</text>
</comment>
<accession>A0A5A8EEE0</accession>
<reference evidence="2 3" key="1">
    <citation type="submission" date="2019-07" db="EMBL/GenBank/DDBJ databases">
        <title>Genomes of Cafeteria roenbergensis.</title>
        <authorList>
            <person name="Fischer M.G."/>
            <person name="Hackl T."/>
            <person name="Roman M."/>
        </authorList>
    </citation>
    <scope>NUCLEOTIDE SEQUENCE [LARGE SCALE GENOMIC DNA]</scope>
    <source>
        <strain evidence="2 3">E4-10P</strain>
    </source>
</reference>
<protein>
    <submittedName>
        <fullName evidence="2">Uncharacterized protein</fullName>
    </submittedName>
</protein>
<dbReference type="Pfam" id="PF14956">
    <property type="entry name" value="DUF4505"/>
    <property type="match status" value="1"/>
</dbReference>
<evidence type="ECO:0000256" key="1">
    <source>
        <dbReference type="ARBA" id="ARBA00006322"/>
    </source>
</evidence>
<name>A0A5A8EEE0_CAFRO</name>
<dbReference type="OrthoDB" id="10260024at2759"/>
<proteinExistence type="inferred from homology"/>
<dbReference type="PANTHER" id="PTHR31449:SF3">
    <property type="entry name" value="UPF0598 PROTEIN C8ORF82"/>
    <property type="match status" value="1"/>
</dbReference>
<dbReference type="InterPro" id="IPR028108">
    <property type="entry name" value="DUF4505"/>
</dbReference>
<dbReference type="Proteomes" id="UP000322899">
    <property type="component" value="Unassembled WGS sequence"/>
</dbReference>
<dbReference type="PANTHER" id="PTHR31449">
    <property type="entry name" value="UPF0598 PROTEIN C8ORF82"/>
    <property type="match status" value="1"/>
</dbReference>
<dbReference type="AlphaFoldDB" id="A0A5A8EEE0"/>
<organism evidence="2 3">
    <name type="scientific">Cafeteria roenbergensis</name>
    <name type="common">Marine flagellate</name>
    <dbReference type="NCBI Taxonomy" id="33653"/>
    <lineage>
        <taxon>Eukaryota</taxon>
        <taxon>Sar</taxon>
        <taxon>Stramenopiles</taxon>
        <taxon>Bigyra</taxon>
        <taxon>Opalozoa</taxon>
        <taxon>Bicosoecida</taxon>
        <taxon>Cafeteriaceae</taxon>
        <taxon>Cafeteria</taxon>
    </lineage>
</organism>
<evidence type="ECO:0000313" key="3">
    <source>
        <dbReference type="Proteomes" id="UP000322899"/>
    </source>
</evidence>
<dbReference type="EMBL" id="VLTO01000009">
    <property type="protein sequence ID" value="KAA0176255.1"/>
    <property type="molecule type" value="Genomic_DNA"/>
</dbReference>
<gene>
    <name evidence="2" type="ORF">FNF27_02312</name>
</gene>
<evidence type="ECO:0000313" key="2">
    <source>
        <dbReference type="EMBL" id="KAA0176255.1"/>
    </source>
</evidence>
<sequence>MLRAQRLVARVAQTAATRWPAQLRRLSAVPGTPEYEEEQAAEFSRSDEFYESEGVDRRYYFFVDSLGRLFGESTHPKGITTSIKSDKFLDFFFSQIRPNAREHAGADASIVSQYPWISPCGPEMNFVRAADTAVVFTELRESPGGGHELVYGGTLRTPMVPERLRMSPEGRLYHLLSGKRLGRDVPCLVRSSVALGVAEGIELSEEGAGGRQAGVVRWEGQTYPLLWLDEGEEARRRPQARCA</sequence>